<evidence type="ECO:0000313" key="3">
    <source>
        <dbReference type="EMBL" id="QCY70883.1"/>
    </source>
</evidence>
<evidence type="ECO:0000259" key="2">
    <source>
        <dbReference type="Pfam" id="PF13648"/>
    </source>
</evidence>
<dbReference type="RefSeq" id="WP_139067441.1">
    <property type="nucleotide sequence ID" value="NZ_CP040812.1"/>
</dbReference>
<dbReference type="Pfam" id="PF13648">
    <property type="entry name" value="Lipocalin_4"/>
    <property type="match status" value="1"/>
</dbReference>
<keyword evidence="4" id="KW-1185">Reference proteome</keyword>
<feature type="signal peptide" evidence="1">
    <location>
        <begin position="1"/>
        <end position="23"/>
    </location>
</feature>
<evidence type="ECO:0000313" key="4">
    <source>
        <dbReference type="Proteomes" id="UP000309016"/>
    </source>
</evidence>
<dbReference type="Proteomes" id="UP000309016">
    <property type="component" value="Chromosome"/>
</dbReference>
<keyword evidence="1" id="KW-0732">Signal</keyword>
<dbReference type="OrthoDB" id="1442355at2"/>
<feature type="domain" description="Lipocalin-like" evidence="2">
    <location>
        <begin position="31"/>
        <end position="96"/>
    </location>
</feature>
<dbReference type="EMBL" id="CP040812">
    <property type="protein sequence ID" value="QCY70883.1"/>
    <property type="molecule type" value="Genomic_DNA"/>
</dbReference>
<protein>
    <recommendedName>
        <fullName evidence="2">Lipocalin-like domain-containing protein</fullName>
    </recommendedName>
</protein>
<organism evidence="3 4">
    <name type="scientific">Antarcticibacterium flavum</name>
    <dbReference type="NCBI Taxonomy" id="2058175"/>
    <lineage>
        <taxon>Bacteria</taxon>
        <taxon>Pseudomonadati</taxon>
        <taxon>Bacteroidota</taxon>
        <taxon>Flavobacteriia</taxon>
        <taxon>Flavobacteriales</taxon>
        <taxon>Flavobacteriaceae</taxon>
        <taxon>Antarcticibacterium</taxon>
    </lineage>
</organism>
<proteinExistence type="predicted"/>
<dbReference type="KEGG" id="afla:FHG64_16600"/>
<dbReference type="AlphaFoldDB" id="A0A5B7X8A1"/>
<reference evidence="3 4" key="1">
    <citation type="submission" date="2019-06" db="EMBL/GenBank/DDBJ databases">
        <title>Complete genome sequence of Antarcticibacterium flavum KCTC 52984T from an Antarctic marine sediment.</title>
        <authorList>
            <person name="Lee Y.M."/>
            <person name="Shin S.C."/>
        </authorList>
    </citation>
    <scope>NUCLEOTIDE SEQUENCE [LARGE SCALE GENOMIC DNA]</scope>
    <source>
        <strain evidence="3 4">KCTC 52984</strain>
    </source>
</reference>
<name>A0A5B7X8A1_9FLAO</name>
<dbReference type="InterPro" id="IPR024311">
    <property type="entry name" value="Lipocalin-like"/>
</dbReference>
<accession>A0A5B7X8A1</accession>
<sequence>MKKFLFLFLCAATFIACSSDDDADTTGEDPILGTWVMVDATAPLNTIFCETPQSTITFNENETGEATFYLTENQCQPSESTGNWRNNGNSSYTIATPVGDLTGNVSFTGDDQFSFATAGGTLSFERE</sequence>
<evidence type="ECO:0000256" key="1">
    <source>
        <dbReference type="SAM" id="SignalP"/>
    </source>
</evidence>
<gene>
    <name evidence="3" type="ORF">FHG64_16600</name>
</gene>
<feature type="chain" id="PRO_5022865569" description="Lipocalin-like domain-containing protein" evidence="1">
    <location>
        <begin position="24"/>
        <end position="127"/>
    </location>
</feature>
<dbReference type="PROSITE" id="PS51257">
    <property type="entry name" value="PROKAR_LIPOPROTEIN"/>
    <property type="match status" value="1"/>
</dbReference>